<evidence type="ECO:0000313" key="2">
    <source>
        <dbReference type="EMBL" id="KIP09609.1"/>
    </source>
</evidence>
<proteinExistence type="predicted"/>
<name>A0A0C3NW34_PHLG1</name>
<accession>A0A0C3NW34</accession>
<keyword evidence="3" id="KW-1185">Reference proteome</keyword>
<protein>
    <submittedName>
        <fullName evidence="2">Uncharacterized protein</fullName>
    </submittedName>
</protein>
<dbReference type="Proteomes" id="UP000053257">
    <property type="component" value="Unassembled WGS sequence"/>
</dbReference>
<feature type="compositionally biased region" description="Basic and acidic residues" evidence="1">
    <location>
        <begin position="120"/>
        <end position="130"/>
    </location>
</feature>
<organism evidence="2 3">
    <name type="scientific">Phlebiopsis gigantea (strain 11061_1 CR5-6)</name>
    <name type="common">White-rot fungus</name>
    <name type="synonym">Peniophora gigantea</name>
    <dbReference type="NCBI Taxonomy" id="745531"/>
    <lineage>
        <taxon>Eukaryota</taxon>
        <taxon>Fungi</taxon>
        <taxon>Dikarya</taxon>
        <taxon>Basidiomycota</taxon>
        <taxon>Agaricomycotina</taxon>
        <taxon>Agaricomycetes</taxon>
        <taxon>Polyporales</taxon>
        <taxon>Phanerochaetaceae</taxon>
        <taxon>Phlebiopsis</taxon>
    </lineage>
</organism>
<sequence length="140" mass="15507">MNTQDIQSSRYGLKYSGNVRRSIDSSRSKQFDDTASIAESVIAPLPEPRLPDLDLPQSELDLTMTFESIMSAVVSSSTVAAEPEVQRVNKRASNVLKLAQENEKLQEELRAMNARLEAAERKQQELRQQREAAGGKATAS</sequence>
<dbReference type="AlphaFoldDB" id="A0A0C3NW34"/>
<gene>
    <name evidence="2" type="ORF">PHLGIDRAFT_126195</name>
</gene>
<dbReference type="EMBL" id="KN840464">
    <property type="protein sequence ID" value="KIP09609.1"/>
    <property type="molecule type" value="Genomic_DNA"/>
</dbReference>
<dbReference type="STRING" id="745531.A0A0C3NW34"/>
<evidence type="ECO:0000256" key="1">
    <source>
        <dbReference type="SAM" id="MobiDB-lite"/>
    </source>
</evidence>
<feature type="region of interest" description="Disordered" evidence="1">
    <location>
        <begin position="120"/>
        <end position="140"/>
    </location>
</feature>
<dbReference type="OrthoDB" id="3254913at2759"/>
<reference evidence="2 3" key="1">
    <citation type="journal article" date="2014" name="PLoS Genet.">
        <title>Analysis of the Phlebiopsis gigantea genome, transcriptome and secretome provides insight into its pioneer colonization strategies of wood.</title>
        <authorList>
            <person name="Hori C."/>
            <person name="Ishida T."/>
            <person name="Igarashi K."/>
            <person name="Samejima M."/>
            <person name="Suzuki H."/>
            <person name="Master E."/>
            <person name="Ferreira P."/>
            <person name="Ruiz-Duenas F.J."/>
            <person name="Held B."/>
            <person name="Canessa P."/>
            <person name="Larrondo L.F."/>
            <person name="Schmoll M."/>
            <person name="Druzhinina I.S."/>
            <person name="Kubicek C.P."/>
            <person name="Gaskell J.A."/>
            <person name="Kersten P."/>
            <person name="St John F."/>
            <person name="Glasner J."/>
            <person name="Sabat G."/>
            <person name="Splinter BonDurant S."/>
            <person name="Syed K."/>
            <person name="Yadav J."/>
            <person name="Mgbeahuruike A.C."/>
            <person name="Kovalchuk A."/>
            <person name="Asiegbu F.O."/>
            <person name="Lackner G."/>
            <person name="Hoffmeister D."/>
            <person name="Rencoret J."/>
            <person name="Gutierrez A."/>
            <person name="Sun H."/>
            <person name="Lindquist E."/>
            <person name="Barry K."/>
            <person name="Riley R."/>
            <person name="Grigoriev I.V."/>
            <person name="Henrissat B."/>
            <person name="Kues U."/>
            <person name="Berka R.M."/>
            <person name="Martinez A.T."/>
            <person name="Covert S.F."/>
            <person name="Blanchette R.A."/>
            <person name="Cullen D."/>
        </authorList>
    </citation>
    <scope>NUCLEOTIDE SEQUENCE [LARGE SCALE GENOMIC DNA]</scope>
    <source>
        <strain evidence="2 3">11061_1 CR5-6</strain>
    </source>
</reference>
<dbReference type="HOGENOM" id="CLU_1835867_0_0_1"/>
<evidence type="ECO:0000313" key="3">
    <source>
        <dbReference type="Proteomes" id="UP000053257"/>
    </source>
</evidence>